<protein>
    <submittedName>
        <fullName evidence="2">Twitching motility protein PilI</fullName>
    </submittedName>
</protein>
<feature type="domain" description="CheW-like" evidence="1">
    <location>
        <begin position="38"/>
        <end position="179"/>
    </location>
</feature>
<dbReference type="PANTHER" id="PTHR22617:SF43">
    <property type="entry name" value="PROTEIN PILI"/>
    <property type="match status" value="1"/>
</dbReference>
<name>A4BSC0_9GAMM</name>
<dbReference type="OrthoDB" id="5298045at2"/>
<dbReference type="eggNOG" id="COG0835">
    <property type="taxonomic scope" value="Bacteria"/>
</dbReference>
<comment type="caution">
    <text evidence="2">The sequence shown here is derived from an EMBL/GenBank/DDBJ whole genome shotgun (WGS) entry which is preliminary data.</text>
</comment>
<accession>A4BSC0</accession>
<dbReference type="SUPFAM" id="SSF50341">
    <property type="entry name" value="CheW-like"/>
    <property type="match status" value="1"/>
</dbReference>
<dbReference type="GO" id="GO:0005829">
    <property type="term" value="C:cytosol"/>
    <property type="evidence" value="ECO:0007669"/>
    <property type="project" value="TreeGrafter"/>
</dbReference>
<dbReference type="SMART" id="SM00260">
    <property type="entry name" value="CheW"/>
    <property type="match status" value="1"/>
</dbReference>
<sequence>MVSRQSAPTHPFELLARLERLARAHRAESADREKKRDEWRGVGFRLGGQRFVAPLGEVVEILTPPRVARVPHTKSWVSGVANVRGNLLPIMDLNAYLGKGPINLNRLSRVLVIEREAGFTGLLVDEVLGMCHFLYPEQWRVLVDPGMEQVAPYLDGVLHRDGSDWLIFRLTRLTQHPKFLKVAA</sequence>
<evidence type="ECO:0000313" key="2">
    <source>
        <dbReference type="EMBL" id="EAR21380.1"/>
    </source>
</evidence>
<dbReference type="Proteomes" id="UP000003374">
    <property type="component" value="Unassembled WGS sequence"/>
</dbReference>
<dbReference type="RefSeq" id="WP_005003427.1">
    <property type="nucleotide sequence ID" value="NZ_CH672427.1"/>
</dbReference>
<dbReference type="PANTHER" id="PTHR22617">
    <property type="entry name" value="CHEMOTAXIS SENSOR HISTIDINE KINASE-RELATED"/>
    <property type="match status" value="1"/>
</dbReference>
<dbReference type="PROSITE" id="PS50851">
    <property type="entry name" value="CHEW"/>
    <property type="match status" value="1"/>
</dbReference>
<dbReference type="Gene3D" id="2.40.50.180">
    <property type="entry name" value="CheA-289, Domain 4"/>
    <property type="match status" value="1"/>
</dbReference>
<organism evidence="2 3">
    <name type="scientific">Nitrococcus mobilis Nb-231</name>
    <dbReference type="NCBI Taxonomy" id="314278"/>
    <lineage>
        <taxon>Bacteria</taxon>
        <taxon>Pseudomonadati</taxon>
        <taxon>Pseudomonadota</taxon>
        <taxon>Gammaproteobacteria</taxon>
        <taxon>Chromatiales</taxon>
        <taxon>Ectothiorhodospiraceae</taxon>
        <taxon>Nitrococcus</taxon>
    </lineage>
</organism>
<dbReference type="EMBL" id="AAOF01000009">
    <property type="protein sequence ID" value="EAR21380.1"/>
    <property type="molecule type" value="Genomic_DNA"/>
</dbReference>
<evidence type="ECO:0000313" key="3">
    <source>
        <dbReference type="Proteomes" id="UP000003374"/>
    </source>
</evidence>
<keyword evidence="3" id="KW-1185">Reference proteome</keyword>
<dbReference type="InterPro" id="IPR036061">
    <property type="entry name" value="CheW-like_dom_sf"/>
</dbReference>
<dbReference type="Pfam" id="PF01584">
    <property type="entry name" value="CheW"/>
    <property type="match status" value="1"/>
</dbReference>
<dbReference type="Gene3D" id="2.30.30.40">
    <property type="entry name" value="SH3 Domains"/>
    <property type="match status" value="1"/>
</dbReference>
<dbReference type="GO" id="GO:0007165">
    <property type="term" value="P:signal transduction"/>
    <property type="evidence" value="ECO:0007669"/>
    <property type="project" value="InterPro"/>
</dbReference>
<gene>
    <name evidence="2" type="ORF">NB231_13336</name>
</gene>
<proteinExistence type="predicted"/>
<dbReference type="InterPro" id="IPR039315">
    <property type="entry name" value="CheW"/>
</dbReference>
<reference evidence="2 3" key="1">
    <citation type="submission" date="2006-02" db="EMBL/GenBank/DDBJ databases">
        <authorList>
            <person name="Waterbury J."/>
            <person name="Ferriera S."/>
            <person name="Johnson J."/>
            <person name="Kravitz S."/>
            <person name="Halpern A."/>
            <person name="Remington K."/>
            <person name="Beeson K."/>
            <person name="Tran B."/>
            <person name="Rogers Y.-H."/>
            <person name="Friedman R."/>
            <person name="Venter J.C."/>
        </authorList>
    </citation>
    <scope>NUCLEOTIDE SEQUENCE [LARGE SCALE GENOMIC DNA]</scope>
    <source>
        <strain evidence="2 3">Nb-231</strain>
    </source>
</reference>
<dbReference type="HOGENOM" id="CLU_048995_6_1_6"/>
<dbReference type="InterPro" id="IPR002545">
    <property type="entry name" value="CheW-lke_dom"/>
</dbReference>
<evidence type="ECO:0000259" key="1">
    <source>
        <dbReference type="PROSITE" id="PS50851"/>
    </source>
</evidence>
<dbReference type="STRING" id="314278.NB231_13336"/>
<dbReference type="AlphaFoldDB" id="A4BSC0"/>
<dbReference type="GO" id="GO:0006935">
    <property type="term" value="P:chemotaxis"/>
    <property type="evidence" value="ECO:0007669"/>
    <property type="project" value="InterPro"/>
</dbReference>